<organism evidence="1 2">
    <name type="scientific">Ditylenchus dipsaci</name>
    <dbReference type="NCBI Taxonomy" id="166011"/>
    <lineage>
        <taxon>Eukaryota</taxon>
        <taxon>Metazoa</taxon>
        <taxon>Ecdysozoa</taxon>
        <taxon>Nematoda</taxon>
        <taxon>Chromadorea</taxon>
        <taxon>Rhabditida</taxon>
        <taxon>Tylenchina</taxon>
        <taxon>Tylenchomorpha</taxon>
        <taxon>Sphaerularioidea</taxon>
        <taxon>Anguinidae</taxon>
        <taxon>Anguininae</taxon>
        <taxon>Ditylenchus</taxon>
    </lineage>
</organism>
<dbReference type="InterPro" id="IPR032675">
    <property type="entry name" value="LRR_dom_sf"/>
</dbReference>
<dbReference type="Gene3D" id="3.80.10.10">
    <property type="entry name" value="Ribonuclease Inhibitor"/>
    <property type="match status" value="1"/>
</dbReference>
<reference evidence="2" key="1">
    <citation type="submission" date="2022-11" db="UniProtKB">
        <authorList>
            <consortium name="WormBaseParasite"/>
        </authorList>
    </citation>
    <scope>IDENTIFICATION</scope>
</reference>
<keyword evidence="1" id="KW-1185">Reference proteome</keyword>
<dbReference type="SUPFAM" id="SSF52047">
    <property type="entry name" value="RNI-like"/>
    <property type="match status" value="1"/>
</dbReference>
<name>A0A915ETJ4_9BILA</name>
<dbReference type="AlphaFoldDB" id="A0A915ETJ4"/>
<protein>
    <submittedName>
        <fullName evidence="2">F-box domain-containing protein</fullName>
    </submittedName>
</protein>
<accession>A0A915ETJ4</accession>
<evidence type="ECO:0000313" key="2">
    <source>
        <dbReference type="WBParaSite" id="jg9659"/>
    </source>
</evidence>
<dbReference type="Proteomes" id="UP000887574">
    <property type="component" value="Unplaced"/>
</dbReference>
<proteinExistence type="predicted"/>
<evidence type="ECO:0000313" key="1">
    <source>
        <dbReference type="Proteomes" id="UP000887574"/>
    </source>
</evidence>
<sequence length="289" mass="33072">MSIEGVCKRWMRIARNHSWSKTTKFMAKQFRTSVFINGDKFVPCEIWKNKPNPAGQLDHLDISHIAIDHSQLNLIADQFGTLKSINFYLSLADVNFNPFLLLQKLLFIGETRLIRARLDKASFEHLPTTLTSLNLSNCQGVDDTKLTLIGTRCNQLTSLSVEAIYEQTEFSPPIFNEMLYQLQSLHALRMTAENFVNMPDFARIPQLKILKIDACECMDEFSLASISKCSQLSTLVLLPFVTEHEAFYEDKLQHLTNLNQLKCFHMCQSNQLTDDLLKVIARQNPGLQV</sequence>
<dbReference type="WBParaSite" id="jg9659">
    <property type="protein sequence ID" value="jg9659"/>
    <property type="gene ID" value="jg9659"/>
</dbReference>